<evidence type="ECO:0000313" key="2">
    <source>
        <dbReference type="EMBL" id="QKJ65255.1"/>
    </source>
</evidence>
<evidence type="ECO:0000256" key="1">
    <source>
        <dbReference type="SAM" id="Coils"/>
    </source>
</evidence>
<proteinExistence type="predicted"/>
<reference evidence="2 3" key="1">
    <citation type="submission" date="2020-05" db="EMBL/GenBank/DDBJ databases">
        <title>Complete genome sequence of Deefgea sp. D17.</title>
        <authorList>
            <person name="Bae J.-W."/>
            <person name="Han J.E."/>
        </authorList>
    </citation>
    <scope>NUCLEOTIDE SEQUENCE [LARGE SCALE GENOMIC DNA]</scope>
    <source>
        <strain evidence="2 3">D17</strain>
    </source>
</reference>
<keyword evidence="3" id="KW-1185">Reference proteome</keyword>
<sequence length="113" mass="13011">MRLEQLTEQFTQLQQRNELLEKSFNLQQQILEQQQQQYAQQIGNFIGLQSMTVALVRCLPDQQQFIAALKLETEDTISTLLAESTLPQNTLNQYQTFIENAVIEINTQPSAPI</sequence>
<gene>
    <name evidence="2" type="ORF">HQN60_00045</name>
</gene>
<dbReference type="AlphaFoldDB" id="A0A6M8SJL8"/>
<feature type="coiled-coil region" evidence="1">
    <location>
        <begin position="3"/>
        <end position="36"/>
    </location>
</feature>
<accession>A0A6M8SJL8</accession>
<protein>
    <submittedName>
        <fullName evidence="2">Uncharacterized protein</fullName>
    </submittedName>
</protein>
<dbReference type="Proteomes" id="UP000504844">
    <property type="component" value="Chromosome"/>
</dbReference>
<evidence type="ECO:0000313" key="3">
    <source>
        <dbReference type="Proteomes" id="UP000504844"/>
    </source>
</evidence>
<dbReference type="RefSeq" id="WP_173531765.1">
    <property type="nucleotide sequence ID" value="NZ_CP054143.1"/>
</dbReference>
<organism evidence="2 3">
    <name type="scientific">Deefgea piscis</name>
    <dbReference type="NCBI Taxonomy" id="2739061"/>
    <lineage>
        <taxon>Bacteria</taxon>
        <taxon>Pseudomonadati</taxon>
        <taxon>Pseudomonadota</taxon>
        <taxon>Betaproteobacteria</taxon>
        <taxon>Neisseriales</taxon>
        <taxon>Chitinibacteraceae</taxon>
        <taxon>Deefgea</taxon>
    </lineage>
</organism>
<name>A0A6M8SJL8_9NEIS</name>
<dbReference type="EMBL" id="CP054143">
    <property type="protein sequence ID" value="QKJ65255.1"/>
    <property type="molecule type" value="Genomic_DNA"/>
</dbReference>
<dbReference type="KEGG" id="dee:HQN60_00045"/>
<keyword evidence="1" id="KW-0175">Coiled coil</keyword>